<dbReference type="EMBL" id="AUZJ01000002">
    <property type="protein sequence ID" value="ERF61943.1"/>
    <property type="molecule type" value="Genomic_DNA"/>
</dbReference>
<dbReference type="GO" id="GO:0008237">
    <property type="term" value="F:metallopeptidase activity"/>
    <property type="evidence" value="ECO:0007669"/>
    <property type="project" value="UniProtKB-KW"/>
</dbReference>
<dbReference type="OrthoDB" id="9803993at2"/>
<evidence type="ECO:0000313" key="3">
    <source>
        <dbReference type="EMBL" id="ERF61943.1"/>
    </source>
</evidence>
<gene>
    <name evidence="4" type="ORF">HMPREF0860_1085</name>
    <name evidence="3" type="ORF">HMPREF1325_1811</name>
</gene>
<accession>U1FPW2</accession>
<keyword evidence="3" id="KW-0378">Hydrolase</keyword>
<dbReference type="AlphaFoldDB" id="U1FPW2"/>
<proteinExistence type="predicted"/>
<dbReference type="PATRIC" id="fig|1125725.3.peg.65"/>
<reference evidence="5 6" key="1">
    <citation type="submission" date="2013-08" db="EMBL/GenBank/DDBJ databases">
        <authorList>
            <person name="Durkin A.S."/>
            <person name="Haft D.R."/>
            <person name="McCorrison J."/>
            <person name="Torralba M."/>
            <person name="Gillis M."/>
            <person name="Haft D.H."/>
            <person name="Methe B."/>
            <person name="Sutton G."/>
            <person name="Nelson K.E."/>
        </authorList>
    </citation>
    <scope>NUCLEOTIDE SEQUENCE [LARGE SCALE GENOMIC DNA]</scope>
    <source>
        <strain evidence="4 6">ATCC 35536</strain>
        <strain evidence="3 5">VPI DR56BR1116</strain>
    </source>
</reference>
<comment type="caution">
    <text evidence="3">The sequence shown here is derived from an EMBL/GenBank/DDBJ whole genome shotgun (WGS) entry which is preliminary data.</text>
</comment>
<keyword evidence="3" id="KW-0645">Protease</keyword>
<dbReference type="RefSeq" id="WP_021329207.1">
    <property type="nucleotide sequence ID" value="NZ_AUZJ01000002.1"/>
</dbReference>
<evidence type="ECO:0000313" key="5">
    <source>
        <dbReference type="Proteomes" id="UP000016412"/>
    </source>
</evidence>
<evidence type="ECO:0000256" key="2">
    <source>
        <dbReference type="SAM" id="MobiDB-lite"/>
    </source>
</evidence>
<protein>
    <submittedName>
        <fullName evidence="3">Thermophilic metalloprotease domain protein</fullName>
    </submittedName>
</protein>
<dbReference type="GO" id="GO:0006508">
    <property type="term" value="P:proteolysis"/>
    <property type="evidence" value="ECO:0007669"/>
    <property type="project" value="UniProtKB-KW"/>
</dbReference>
<name>U1FPW2_TRESO</name>
<dbReference type="Proteomes" id="UP000016646">
    <property type="component" value="Unassembled WGS sequence"/>
</dbReference>
<keyword evidence="6" id="KW-1185">Reference proteome</keyword>
<evidence type="ECO:0000256" key="1">
    <source>
        <dbReference type="ARBA" id="ARBA00022723"/>
    </source>
</evidence>
<dbReference type="SUPFAM" id="SSF144052">
    <property type="entry name" value="Thermophilic metalloprotease-like"/>
    <property type="match status" value="2"/>
</dbReference>
<feature type="compositionally biased region" description="Low complexity" evidence="2">
    <location>
        <begin position="228"/>
        <end position="237"/>
    </location>
</feature>
<sequence>MKDVLPAEIIVRDVCRVKKSERVLIVANPETNVIAQDLFESVKKAGGEPVLVFQSAKKSFDNASPEVLASIATNPDLCFSVSSSKLGKDPGAAAHPYVDKTGTKFMHIFDFLLSGKKSMRAVWMPGITQEMYERAVQIDYKELASRCAALKKAYEKAVSVHVTSPGGTDVVVPVAGRKAMEDDGDFSKAGTGGNIPAGEVFISPVVGTGGVQDEGNILDKIKQKIGAQGDAEDAGTAGEQGGAEGKGAQEAGERAEEKSAQTASGTNGKIVFDGSMSFGDGDALLETPIVVQVSDGFVTDIDGGDEAARLKKTIADAEAKSLAMEKEGKLPEGQGSVYRRNARNIGELGIGLNPAAVITGNMLEDEKAFHTCHFAIGENYDNDAPALIHLDGIVREPTIEIAYEDGSVRTILQNGDLTL</sequence>
<dbReference type="STRING" id="1125725.HMPREF1325_1811"/>
<dbReference type="InterPro" id="IPR052170">
    <property type="entry name" value="M29_Exopeptidase"/>
</dbReference>
<dbReference type="GO" id="GO:0046872">
    <property type="term" value="F:metal ion binding"/>
    <property type="evidence" value="ECO:0007669"/>
    <property type="project" value="UniProtKB-KW"/>
</dbReference>
<dbReference type="EMBL" id="AVQI01000067">
    <property type="protein sequence ID" value="ERK00484.1"/>
    <property type="molecule type" value="Genomic_DNA"/>
</dbReference>
<dbReference type="eggNOG" id="COG2309">
    <property type="taxonomic scope" value="Bacteria"/>
</dbReference>
<organism evidence="3 5">
    <name type="scientific">Treponema socranskii subsp. socranskii VPI DR56BR1116 = ATCC 35536</name>
    <dbReference type="NCBI Taxonomy" id="1125725"/>
    <lineage>
        <taxon>Bacteria</taxon>
        <taxon>Pseudomonadati</taxon>
        <taxon>Spirochaetota</taxon>
        <taxon>Spirochaetia</taxon>
        <taxon>Spirochaetales</taxon>
        <taxon>Treponemataceae</taxon>
        <taxon>Treponema</taxon>
    </lineage>
</organism>
<dbReference type="PANTHER" id="PTHR34448:SF1">
    <property type="entry name" value="BLL6088 PROTEIN"/>
    <property type="match status" value="1"/>
</dbReference>
<dbReference type="PANTHER" id="PTHR34448">
    <property type="entry name" value="AMINOPEPTIDASE"/>
    <property type="match status" value="1"/>
</dbReference>
<evidence type="ECO:0000313" key="6">
    <source>
        <dbReference type="Proteomes" id="UP000016646"/>
    </source>
</evidence>
<feature type="region of interest" description="Disordered" evidence="2">
    <location>
        <begin position="228"/>
        <end position="269"/>
    </location>
</feature>
<keyword evidence="1" id="KW-0479">Metal-binding</keyword>
<evidence type="ECO:0000313" key="4">
    <source>
        <dbReference type="EMBL" id="ERK00484.1"/>
    </source>
</evidence>
<keyword evidence="3" id="KW-0482">Metalloprotease</keyword>
<dbReference type="Proteomes" id="UP000016412">
    <property type="component" value="Unassembled WGS sequence"/>
</dbReference>